<dbReference type="Pfam" id="PF04972">
    <property type="entry name" value="BON"/>
    <property type="match status" value="1"/>
</dbReference>
<organism evidence="3 4">
    <name type="scientific">Nannocystis pusilla</name>
    <dbReference type="NCBI Taxonomy" id="889268"/>
    <lineage>
        <taxon>Bacteria</taxon>
        <taxon>Pseudomonadati</taxon>
        <taxon>Myxococcota</taxon>
        <taxon>Polyangia</taxon>
        <taxon>Nannocystales</taxon>
        <taxon>Nannocystaceae</taxon>
        <taxon>Nannocystis</taxon>
    </lineage>
</organism>
<dbReference type="PANTHER" id="PTHR34606:SF15">
    <property type="entry name" value="BON DOMAIN-CONTAINING PROTEIN"/>
    <property type="match status" value="1"/>
</dbReference>
<dbReference type="Gene3D" id="3.30.1340.30">
    <property type="match status" value="1"/>
</dbReference>
<dbReference type="EMBL" id="JAIRAU010000048">
    <property type="protein sequence ID" value="MBZ5714578.1"/>
    <property type="molecule type" value="Genomic_DNA"/>
</dbReference>
<evidence type="ECO:0000256" key="1">
    <source>
        <dbReference type="SAM" id="MobiDB-lite"/>
    </source>
</evidence>
<feature type="region of interest" description="Disordered" evidence="1">
    <location>
        <begin position="68"/>
        <end position="89"/>
    </location>
</feature>
<accession>A0ABS7U226</accession>
<keyword evidence="4" id="KW-1185">Reference proteome</keyword>
<name>A0ABS7U226_9BACT</name>
<dbReference type="PANTHER" id="PTHR34606">
    <property type="entry name" value="BON DOMAIN-CONTAINING PROTEIN"/>
    <property type="match status" value="1"/>
</dbReference>
<dbReference type="PROSITE" id="PS50914">
    <property type="entry name" value="BON"/>
    <property type="match status" value="1"/>
</dbReference>
<feature type="region of interest" description="Disordered" evidence="1">
    <location>
        <begin position="159"/>
        <end position="258"/>
    </location>
</feature>
<feature type="compositionally biased region" description="Basic and acidic residues" evidence="1">
    <location>
        <begin position="176"/>
        <end position="204"/>
    </location>
</feature>
<reference evidence="3" key="1">
    <citation type="submission" date="2021-08" db="EMBL/GenBank/DDBJ databases">
        <authorList>
            <person name="Stevens D.C."/>
        </authorList>
    </citation>
    <scope>NUCLEOTIDE SEQUENCE</scope>
    <source>
        <strain evidence="3">DSM 53165</strain>
    </source>
</reference>
<evidence type="ECO:0000259" key="2">
    <source>
        <dbReference type="PROSITE" id="PS50914"/>
    </source>
</evidence>
<protein>
    <submittedName>
        <fullName evidence="3">BON domain-containing protein</fullName>
    </submittedName>
</protein>
<evidence type="ECO:0000313" key="3">
    <source>
        <dbReference type="EMBL" id="MBZ5714578.1"/>
    </source>
</evidence>
<dbReference type="Proteomes" id="UP001139031">
    <property type="component" value="Unassembled WGS sequence"/>
</dbReference>
<dbReference type="InterPro" id="IPR007055">
    <property type="entry name" value="BON_dom"/>
</dbReference>
<dbReference type="InterPro" id="IPR051686">
    <property type="entry name" value="Lipoprotein_DolP"/>
</dbReference>
<gene>
    <name evidence="3" type="ORF">K7C98_35545</name>
</gene>
<sequence>MTRRRMPIEDGFRHTGDFGQGPRFPWGFAESRVPQADASYQGYGAYATLDGTRLDESEYAELDYTGMELEPELAPPEHSGRGPRGYRRSDESIRDDLHVILAAHDEIDASDVEVLVERGEVLLRGRVRRRATKRLIEDIAYQIAGVRDVTNLLRIGPHVAPPPPGPVETFADDEVESKPRSTHKDDHPSRRDAWITEHLRDRGSSQDQAMRAIDRRDLRSHDYTGPRDTSADERITAPDRPLIVPEPRFPAPEPADEAVELENKDLDADELQLEFIDEDKELP</sequence>
<feature type="domain" description="BON" evidence="2">
    <location>
        <begin position="89"/>
        <end position="157"/>
    </location>
</feature>
<dbReference type="RefSeq" id="WP_224196311.1">
    <property type="nucleotide sequence ID" value="NZ_JAIRAU010000048.1"/>
</dbReference>
<feature type="compositionally biased region" description="Basic and acidic residues" evidence="1">
    <location>
        <begin position="212"/>
        <end position="237"/>
    </location>
</feature>
<evidence type="ECO:0000313" key="4">
    <source>
        <dbReference type="Proteomes" id="UP001139031"/>
    </source>
</evidence>
<proteinExistence type="predicted"/>
<comment type="caution">
    <text evidence="3">The sequence shown here is derived from an EMBL/GenBank/DDBJ whole genome shotgun (WGS) entry which is preliminary data.</text>
</comment>